<keyword evidence="1" id="KW-0732">Signal</keyword>
<dbReference type="Proteomes" id="UP000199634">
    <property type="component" value="Unassembled WGS sequence"/>
</dbReference>
<dbReference type="InterPro" id="IPR018637">
    <property type="entry name" value="DUF2059"/>
</dbReference>
<feature type="domain" description="DUF2059" evidence="2">
    <location>
        <begin position="71"/>
        <end position="103"/>
    </location>
</feature>
<dbReference type="RefSeq" id="WP_091097673.1">
    <property type="nucleotide sequence ID" value="NZ_FNXE01000014.1"/>
</dbReference>
<protein>
    <recommendedName>
        <fullName evidence="2">DUF2059 domain-containing protein</fullName>
    </recommendedName>
</protein>
<dbReference type="EMBL" id="FNXE01000014">
    <property type="protein sequence ID" value="SEH76327.1"/>
    <property type="molecule type" value="Genomic_DNA"/>
</dbReference>
<evidence type="ECO:0000259" key="2">
    <source>
        <dbReference type="Pfam" id="PF09832"/>
    </source>
</evidence>
<evidence type="ECO:0000256" key="1">
    <source>
        <dbReference type="SAM" id="SignalP"/>
    </source>
</evidence>
<reference evidence="3 4" key="1">
    <citation type="submission" date="2016-10" db="EMBL/GenBank/DDBJ databases">
        <authorList>
            <person name="de Groot N.N."/>
        </authorList>
    </citation>
    <scope>NUCLEOTIDE SEQUENCE [LARGE SCALE GENOMIC DNA]</scope>
    <source>
        <strain evidence="3 4">CGMCC 1.10825</strain>
    </source>
</reference>
<dbReference type="Pfam" id="PF09832">
    <property type="entry name" value="DUF2059"/>
    <property type="match status" value="1"/>
</dbReference>
<name>A0A1H6KWH9_9FLAO</name>
<sequence length="131" mass="15048">MKKIVLLLCIFLSVNGFAQANKSDVIKLVELSGEINEFYSIADEISKQLSPNNRESFKKDMEPLLAKQKNNLISYYSQNLSQSEVENLIEFYQSPLAKKFMMVKQNYATVLSNKSEAFKAEIQGIIMKYMM</sequence>
<keyword evidence="4" id="KW-1185">Reference proteome</keyword>
<dbReference type="AlphaFoldDB" id="A0A1H6KWH9"/>
<feature type="chain" id="PRO_5011576315" description="DUF2059 domain-containing protein" evidence="1">
    <location>
        <begin position="19"/>
        <end position="131"/>
    </location>
</feature>
<organism evidence="3 4">
    <name type="scientific">Paenimyroides marinum</name>
    <dbReference type="NCBI Taxonomy" id="1159016"/>
    <lineage>
        <taxon>Bacteria</taxon>
        <taxon>Pseudomonadati</taxon>
        <taxon>Bacteroidota</taxon>
        <taxon>Flavobacteriia</taxon>
        <taxon>Flavobacteriales</taxon>
        <taxon>Flavobacteriaceae</taxon>
        <taxon>Paenimyroides</taxon>
    </lineage>
</organism>
<dbReference type="STRING" id="1159016.SAMN02927937_01291"/>
<feature type="signal peptide" evidence="1">
    <location>
        <begin position="1"/>
        <end position="18"/>
    </location>
</feature>
<evidence type="ECO:0000313" key="4">
    <source>
        <dbReference type="Proteomes" id="UP000199634"/>
    </source>
</evidence>
<accession>A0A1H6KWH9</accession>
<dbReference type="OrthoDB" id="1143459at2"/>
<evidence type="ECO:0000313" key="3">
    <source>
        <dbReference type="EMBL" id="SEH76327.1"/>
    </source>
</evidence>
<proteinExistence type="predicted"/>
<gene>
    <name evidence="3" type="ORF">SAMN02927937_01291</name>
</gene>